<organism evidence="2 4">
    <name type="scientific">Methanosarcina mazei</name>
    <name type="common">Methanosarcina frisia</name>
    <dbReference type="NCBI Taxonomy" id="2209"/>
    <lineage>
        <taxon>Archaea</taxon>
        <taxon>Methanobacteriati</taxon>
        <taxon>Methanobacteriota</taxon>
        <taxon>Stenosarchaea group</taxon>
        <taxon>Methanomicrobia</taxon>
        <taxon>Methanosarcinales</taxon>
        <taxon>Methanosarcinaceae</taxon>
        <taxon>Methanosarcina</taxon>
    </lineage>
</organism>
<dbReference type="AlphaFoldDB" id="A0A0F8E578"/>
<dbReference type="EMBL" id="JJPC01000067">
    <property type="protein sequence ID" value="KKG34926.1"/>
    <property type="molecule type" value="Genomic_DNA"/>
</dbReference>
<name>A0A0F8E578_METMZ</name>
<evidence type="ECO:0000313" key="4">
    <source>
        <dbReference type="Proteomes" id="UP000034298"/>
    </source>
</evidence>
<dbReference type="Proteomes" id="UP000034298">
    <property type="component" value="Unassembled WGS sequence"/>
</dbReference>
<gene>
    <name evidence="2" type="ORF">DU30_00180</name>
    <name evidence="3" type="ORF">DU67_07520</name>
</gene>
<evidence type="ECO:0000313" key="5">
    <source>
        <dbReference type="Proteomes" id="UP000034424"/>
    </source>
</evidence>
<evidence type="ECO:0000313" key="2">
    <source>
        <dbReference type="EMBL" id="KKG34926.1"/>
    </source>
</evidence>
<accession>A0A0F8E578</accession>
<keyword evidence="1" id="KW-0812">Transmembrane</keyword>
<evidence type="ECO:0000313" key="3">
    <source>
        <dbReference type="EMBL" id="KKG64505.1"/>
    </source>
</evidence>
<keyword evidence="1" id="KW-0472">Membrane</keyword>
<protein>
    <submittedName>
        <fullName evidence="2">Uncharacterized protein</fullName>
    </submittedName>
</protein>
<comment type="caution">
    <text evidence="2">The sequence shown here is derived from an EMBL/GenBank/DDBJ whole genome shotgun (WGS) entry which is preliminary data.</text>
</comment>
<dbReference type="EMBL" id="JJPL01000078">
    <property type="protein sequence ID" value="KKG64505.1"/>
    <property type="molecule type" value="Genomic_DNA"/>
</dbReference>
<keyword evidence="1" id="KW-1133">Transmembrane helix</keyword>
<sequence length="105" mass="12373">MDDQTTFILALVGMVVFLSVFGRTQSNSGRELGNLRPAGYSRLPPERTSDWVKWQAKEYMFVFDEFGRSTKQPRTGYQYFDGKNYSYAVYYTGDGRFTVFRKRRY</sequence>
<dbReference type="Proteomes" id="UP000034424">
    <property type="component" value="Unassembled WGS sequence"/>
</dbReference>
<dbReference type="PATRIC" id="fig|2209.62.peg.38"/>
<reference evidence="4 5" key="1">
    <citation type="journal article" date="2015" name="ISME J.">
        <title>Genomic and phenotypic differentiation among Methanosarcina mazei populations from Columbia River sediment.</title>
        <authorList>
            <person name="Youngblut N.D."/>
            <person name="Wirth J.S."/>
            <person name="Henriksen J.R."/>
            <person name="Smith M."/>
            <person name="Simon H."/>
            <person name="Metcalf W.W."/>
            <person name="Whitaker R.J."/>
        </authorList>
    </citation>
    <scope>NUCLEOTIDE SEQUENCE [LARGE SCALE GENOMIC DNA]</scope>
    <source>
        <strain evidence="2 4">3.F.A.1B.1</strain>
        <strain evidence="3 5">3.F.T.2.1</strain>
    </source>
</reference>
<evidence type="ECO:0000256" key="1">
    <source>
        <dbReference type="SAM" id="Phobius"/>
    </source>
</evidence>
<proteinExistence type="predicted"/>
<feature type="transmembrane region" description="Helical" evidence="1">
    <location>
        <begin position="6"/>
        <end position="22"/>
    </location>
</feature>
<dbReference type="RefSeq" id="WP_048046118.1">
    <property type="nucleotide sequence ID" value="NZ_JJPC01000067.1"/>
</dbReference>